<dbReference type="RefSeq" id="WP_081556911.1">
    <property type="nucleotide sequence ID" value="NZ_MUKV01000045.1"/>
</dbReference>
<gene>
    <name evidence="1" type="ORF">B0T45_21555</name>
</gene>
<dbReference type="EMBL" id="MUKV01000045">
    <property type="protein sequence ID" value="OQS32591.1"/>
    <property type="molecule type" value="Genomic_DNA"/>
</dbReference>
<sequence>MEKLYTYKGKGTLSVAVRGTGRFFSLLNLEKLSLKPVTKESQLMNNQTIAGGQLDSLTEVESVEVSIGGITQFAPDVIALLLKGGHKKVAAAEAKETITAYPGALAPVSKIIDWTKPVTVKTVADGKGTAAKDLTENTDFTRSAAGIRILASGDAGLVADAGTKLEISYTSRDMNQIEALTKANVELELLFEGLNAADGGAPMVVRGWRCRLGAGGLDLMTDDFSKSDLEGKLLMDPAKLGDGISQFFVAQQAI</sequence>
<organism evidence="1 2">
    <name type="scientific">Chromobacterium haemolyticum</name>
    <dbReference type="NCBI Taxonomy" id="394935"/>
    <lineage>
        <taxon>Bacteria</taxon>
        <taxon>Pseudomonadati</taxon>
        <taxon>Pseudomonadota</taxon>
        <taxon>Betaproteobacteria</taxon>
        <taxon>Neisseriales</taxon>
        <taxon>Chromobacteriaceae</taxon>
        <taxon>Chromobacterium</taxon>
    </lineage>
</organism>
<dbReference type="AlphaFoldDB" id="A0A1W0CD01"/>
<proteinExistence type="predicted"/>
<accession>A0A1W0CD01</accession>
<evidence type="ECO:0000313" key="1">
    <source>
        <dbReference type="EMBL" id="OQS32591.1"/>
    </source>
</evidence>
<name>A0A1W0CD01_9NEIS</name>
<comment type="caution">
    <text evidence="1">The sequence shown here is derived from an EMBL/GenBank/DDBJ whole genome shotgun (WGS) entry which is preliminary data.</text>
</comment>
<dbReference type="Proteomes" id="UP000192721">
    <property type="component" value="Unassembled WGS sequence"/>
</dbReference>
<reference evidence="1 2" key="1">
    <citation type="submission" date="2017-02" db="EMBL/GenBank/DDBJ databases">
        <title>Chromobacterium haemolyticum H5244.</title>
        <authorList>
            <person name="Gulvik C.A."/>
        </authorList>
    </citation>
    <scope>NUCLEOTIDE SEQUENCE [LARGE SCALE GENOMIC DNA]</scope>
    <source>
        <strain evidence="1 2">H5244</strain>
    </source>
</reference>
<protein>
    <submittedName>
        <fullName evidence="1">Uncharacterized protein</fullName>
    </submittedName>
</protein>
<evidence type="ECO:0000313" key="2">
    <source>
        <dbReference type="Proteomes" id="UP000192721"/>
    </source>
</evidence>